<dbReference type="GO" id="GO:0016987">
    <property type="term" value="F:sigma factor activity"/>
    <property type="evidence" value="ECO:0007669"/>
    <property type="project" value="UniProtKB-KW"/>
</dbReference>
<dbReference type="RefSeq" id="WP_202909847.1">
    <property type="nucleotide sequence ID" value="NZ_MBTF01000035.1"/>
</dbReference>
<dbReference type="SUPFAM" id="SSF88946">
    <property type="entry name" value="Sigma2 domain of RNA polymerase sigma factors"/>
    <property type="match status" value="1"/>
</dbReference>
<proteinExistence type="inferred from homology"/>
<dbReference type="EMBL" id="MBTF01000035">
    <property type="protein sequence ID" value="OOQ57788.1"/>
    <property type="molecule type" value="Genomic_DNA"/>
</dbReference>
<dbReference type="InterPro" id="IPR013249">
    <property type="entry name" value="RNA_pol_sigma70_r4_t2"/>
</dbReference>
<reference evidence="6 7" key="1">
    <citation type="submission" date="2016-07" db="EMBL/GenBank/DDBJ databases">
        <title>Genomic analysis of zinc-resistant bacterium Mucilaginibacter pedocola TBZ30.</title>
        <authorList>
            <person name="Huang J."/>
            <person name="Tang J."/>
        </authorList>
    </citation>
    <scope>NUCLEOTIDE SEQUENCE [LARGE SCALE GENOMIC DNA]</scope>
    <source>
        <strain evidence="6 7">TBZ30</strain>
    </source>
</reference>
<comment type="caution">
    <text evidence="6">The sequence shown here is derived from an EMBL/GenBank/DDBJ whole genome shotgun (WGS) entry which is preliminary data.</text>
</comment>
<comment type="similarity">
    <text evidence="1">Belongs to the sigma-70 factor family. ECF subfamily.</text>
</comment>
<dbReference type="InterPro" id="IPR013324">
    <property type="entry name" value="RNA_pol_sigma_r3/r4-like"/>
</dbReference>
<dbReference type="InterPro" id="IPR039425">
    <property type="entry name" value="RNA_pol_sigma-70-like"/>
</dbReference>
<protein>
    <submittedName>
        <fullName evidence="6">RNA polymerase subunit sigma-24</fullName>
    </submittedName>
</protein>
<gene>
    <name evidence="6" type="ORF">BC343_13460</name>
</gene>
<keyword evidence="2" id="KW-0805">Transcription regulation</keyword>
<evidence type="ECO:0000256" key="2">
    <source>
        <dbReference type="ARBA" id="ARBA00023015"/>
    </source>
</evidence>
<organism evidence="6 7">
    <name type="scientific">Mucilaginibacter pedocola</name>
    <dbReference type="NCBI Taxonomy" id="1792845"/>
    <lineage>
        <taxon>Bacteria</taxon>
        <taxon>Pseudomonadati</taxon>
        <taxon>Bacteroidota</taxon>
        <taxon>Sphingobacteriia</taxon>
        <taxon>Sphingobacteriales</taxon>
        <taxon>Sphingobacteriaceae</taxon>
        <taxon>Mucilaginibacter</taxon>
    </lineage>
</organism>
<dbReference type="PANTHER" id="PTHR43133:SF46">
    <property type="entry name" value="RNA POLYMERASE SIGMA-70 FACTOR ECF SUBFAMILY"/>
    <property type="match status" value="1"/>
</dbReference>
<dbReference type="GO" id="GO:0006352">
    <property type="term" value="P:DNA-templated transcription initiation"/>
    <property type="evidence" value="ECO:0007669"/>
    <property type="project" value="InterPro"/>
</dbReference>
<evidence type="ECO:0000256" key="1">
    <source>
        <dbReference type="ARBA" id="ARBA00010641"/>
    </source>
</evidence>
<dbReference type="SUPFAM" id="SSF88659">
    <property type="entry name" value="Sigma3 and sigma4 domains of RNA polymerase sigma factors"/>
    <property type="match status" value="1"/>
</dbReference>
<evidence type="ECO:0000313" key="6">
    <source>
        <dbReference type="EMBL" id="OOQ57788.1"/>
    </source>
</evidence>
<keyword evidence="4" id="KW-0804">Transcription</keyword>
<dbReference type="Gene3D" id="1.10.1740.10">
    <property type="match status" value="1"/>
</dbReference>
<evidence type="ECO:0000313" key="7">
    <source>
        <dbReference type="Proteomes" id="UP000189739"/>
    </source>
</evidence>
<dbReference type="AlphaFoldDB" id="A0A1S9PB10"/>
<dbReference type="InterPro" id="IPR014284">
    <property type="entry name" value="RNA_pol_sigma-70_dom"/>
</dbReference>
<accession>A0A1S9PB10</accession>
<dbReference type="NCBIfam" id="TIGR02937">
    <property type="entry name" value="sigma70-ECF"/>
    <property type="match status" value="1"/>
</dbReference>
<name>A0A1S9PB10_9SPHI</name>
<dbReference type="GO" id="GO:0003677">
    <property type="term" value="F:DNA binding"/>
    <property type="evidence" value="ECO:0007669"/>
    <property type="project" value="InterPro"/>
</dbReference>
<dbReference type="Proteomes" id="UP000189739">
    <property type="component" value="Unassembled WGS sequence"/>
</dbReference>
<dbReference type="PANTHER" id="PTHR43133">
    <property type="entry name" value="RNA POLYMERASE ECF-TYPE SIGMA FACTO"/>
    <property type="match status" value="1"/>
</dbReference>
<evidence type="ECO:0000256" key="4">
    <source>
        <dbReference type="ARBA" id="ARBA00023163"/>
    </source>
</evidence>
<evidence type="ECO:0000259" key="5">
    <source>
        <dbReference type="Pfam" id="PF08281"/>
    </source>
</evidence>
<keyword evidence="7" id="KW-1185">Reference proteome</keyword>
<dbReference type="STRING" id="1792845.BC343_13460"/>
<sequence length="199" mass="23060">MIENADVDFLILFSAARQEDTQAFKQIYQRYWKMLYLSACKRVDEDEAQDMVQEIMLSLWKRKNSIIINSETDLERYLHKALKYRIISFYANDATKVPLAEWFDPSFDPHIESAFDVKGLKEVIDNEINLMPQRMQLIFNLSRRDDFSIADIAGHLNLSEQTVKNQLTTAIKRLKTGISKYNHTDVAVCSIIAVTLFGA</sequence>
<dbReference type="Gene3D" id="1.10.10.10">
    <property type="entry name" value="Winged helix-like DNA-binding domain superfamily/Winged helix DNA-binding domain"/>
    <property type="match status" value="1"/>
</dbReference>
<evidence type="ECO:0000256" key="3">
    <source>
        <dbReference type="ARBA" id="ARBA00023082"/>
    </source>
</evidence>
<dbReference type="InterPro" id="IPR013325">
    <property type="entry name" value="RNA_pol_sigma_r2"/>
</dbReference>
<keyword evidence="3" id="KW-0731">Sigma factor</keyword>
<feature type="domain" description="RNA polymerase sigma factor 70 region 4 type 2" evidence="5">
    <location>
        <begin position="123"/>
        <end position="174"/>
    </location>
</feature>
<dbReference type="Pfam" id="PF08281">
    <property type="entry name" value="Sigma70_r4_2"/>
    <property type="match status" value="1"/>
</dbReference>
<dbReference type="InterPro" id="IPR036388">
    <property type="entry name" value="WH-like_DNA-bd_sf"/>
</dbReference>